<comment type="similarity">
    <text evidence="2">Belongs to the lin-54 family.</text>
</comment>
<dbReference type="PROSITE" id="PS51634">
    <property type="entry name" value="CRC"/>
    <property type="match status" value="1"/>
</dbReference>
<feature type="region of interest" description="Disordered" evidence="4">
    <location>
        <begin position="456"/>
        <end position="480"/>
    </location>
</feature>
<dbReference type="PANTHER" id="PTHR12446">
    <property type="entry name" value="TESMIN/TSO1-RELATED"/>
    <property type="match status" value="1"/>
</dbReference>
<evidence type="ECO:0000256" key="3">
    <source>
        <dbReference type="ARBA" id="ARBA00023242"/>
    </source>
</evidence>
<dbReference type="GO" id="GO:0006355">
    <property type="term" value="P:regulation of DNA-templated transcription"/>
    <property type="evidence" value="ECO:0007669"/>
    <property type="project" value="TreeGrafter"/>
</dbReference>
<dbReference type="InterPro" id="IPR033467">
    <property type="entry name" value="Tesmin/TSO1-like_CXC"/>
</dbReference>
<comment type="subcellular location">
    <subcellularLocation>
        <location evidence="1">Nucleus</location>
    </subcellularLocation>
</comment>
<evidence type="ECO:0000313" key="6">
    <source>
        <dbReference type="EMBL" id="KAJ8905709.1"/>
    </source>
</evidence>
<keyword evidence="7" id="KW-1185">Reference proteome</keyword>
<dbReference type="AlphaFoldDB" id="A0AAV8UUI3"/>
<evidence type="ECO:0000256" key="4">
    <source>
        <dbReference type="SAM" id="MobiDB-lite"/>
    </source>
</evidence>
<evidence type="ECO:0000256" key="2">
    <source>
        <dbReference type="ARBA" id="ARBA00007267"/>
    </source>
</evidence>
<dbReference type="Proteomes" id="UP001157974">
    <property type="component" value="Unassembled WGS sequence"/>
</dbReference>
<evidence type="ECO:0000313" key="7">
    <source>
        <dbReference type="Proteomes" id="UP001157974"/>
    </source>
</evidence>
<protein>
    <recommendedName>
        <fullName evidence="5">CRC domain-containing protein</fullName>
    </recommendedName>
</protein>
<feature type="region of interest" description="Disordered" evidence="4">
    <location>
        <begin position="151"/>
        <end position="170"/>
    </location>
</feature>
<gene>
    <name evidence="6" type="ORF">NDN08_002214</name>
</gene>
<dbReference type="GO" id="GO:0005634">
    <property type="term" value="C:nucleus"/>
    <property type="evidence" value="ECO:0007669"/>
    <property type="project" value="UniProtKB-SubCell"/>
</dbReference>
<name>A0AAV8UUI3_9RHOD</name>
<dbReference type="InterPro" id="IPR005172">
    <property type="entry name" value="CRC"/>
</dbReference>
<sequence>MVENEEENGGIAEAPFEDEKLGLEQDLLRTEDVTLEGNVTVQLRTDSRLASPSRDLFNEEALSEVANWGTSPMSPFRFMSPHRVNLLGTPTKDPNIWSQLSPLKQNTWNEIFTSPGRTFLQSPGQRGPDLSPDKYYNTEIQIAGANLVNVDWPSSSPAKPPPAPSQPRSYTRKLQFSDFLAASAQSSKARTRDSLKRNLKESEIIAANGKPQDEQIMPSWVDDKRVRHSPTPKKAKTSASKLQVQSEKVEAVLLSLDDIPNKGLKTPQTPGAVVRRCNCKKSECLKLYCDCFAAGAVCGPECKCQGCKNTEDNRDEIEAAVKSTLERNPYAFHPKIQSRDEPSTVPGGSMVTIESHHRGCNCRRSGCQKKYCECFRAGVKCTIKCKCQGCENCDDDYPDRGPRNGANSVGKAPPSMRSKLARKLDFENVSESPSSKFVHDGHIDIKGVRRKIQFLRSPGKSPGGGMLRQPPPGPVFQDQL</sequence>
<comment type="caution">
    <text evidence="6">The sequence shown here is derived from an EMBL/GenBank/DDBJ whole genome shotgun (WGS) entry which is preliminary data.</text>
</comment>
<dbReference type="SMART" id="SM01114">
    <property type="entry name" value="CXC"/>
    <property type="match status" value="2"/>
</dbReference>
<dbReference type="EMBL" id="JAMWBK010000004">
    <property type="protein sequence ID" value="KAJ8905709.1"/>
    <property type="molecule type" value="Genomic_DNA"/>
</dbReference>
<dbReference type="InterPro" id="IPR028307">
    <property type="entry name" value="Lin-54_fam"/>
</dbReference>
<feature type="domain" description="CRC" evidence="5">
    <location>
        <begin position="273"/>
        <end position="395"/>
    </location>
</feature>
<dbReference type="PANTHER" id="PTHR12446:SF34">
    <property type="entry name" value="PROTEIN LIN-54 HOMOLOG"/>
    <property type="match status" value="1"/>
</dbReference>
<proteinExistence type="inferred from homology"/>
<accession>A0AAV8UUI3</accession>
<reference evidence="6 7" key="1">
    <citation type="journal article" date="2023" name="Nat. Commun.">
        <title>Origin of minicircular mitochondrial genomes in red algae.</title>
        <authorList>
            <person name="Lee Y."/>
            <person name="Cho C.H."/>
            <person name="Lee Y.M."/>
            <person name="Park S.I."/>
            <person name="Yang J.H."/>
            <person name="West J.A."/>
            <person name="Bhattacharya D."/>
            <person name="Yoon H.S."/>
        </authorList>
    </citation>
    <scope>NUCLEOTIDE SEQUENCE [LARGE SCALE GENOMIC DNA]</scope>
    <source>
        <strain evidence="6 7">CCMP1338</strain>
        <tissue evidence="6">Whole cell</tissue>
    </source>
</reference>
<evidence type="ECO:0000256" key="1">
    <source>
        <dbReference type="ARBA" id="ARBA00004123"/>
    </source>
</evidence>
<organism evidence="6 7">
    <name type="scientific">Rhodosorus marinus</name>
    <dbReference type="NCBI Taxonomy" id="101924"/>
    <lineage>
        <taxon>Eukaryota</taxon>
        <taxon>Rhodophyta</taxon>
        <taxon>Stylonematophyceae</taxon>
        <taxon>Stylonematales</taxon>
        <taxon>Stylonemataceae</taxon>
        <taxon>Rhodosorus</taxon>
    </lineage>
</organism>
<dbReference type="Pfam" id="PF03638">
    <property type="entry name" value="TCR"/>
    <property type="match status" value="2"/>
</dbReference>
<evidence type="ECO:0000259" key="5">
    <source>
        <dbReference type="PROSITE" id="PS51634"/>
    </source>
</evidence>
<keyword evidence="3" id="KW-0539">Nucleus</keyword>